<evidence type="ECO:0000256" key="7">
    <source>
        <dbReference type="SAM" id="SignalP"/>
    </source>
</evidence>
<dbReference type="GO" id="GO:0009279">
    <property type="term" value="C:cell outer membrane"/>
    <property type="evidence" value="ECO:0007669"/>
    <property type="project" value="UniProtKB-SubCell"/>
</dbReference>
<name>M8DIL3_9BACL</name>
<gene>
    <name evidence="8" type="ORF">I532_10852</name>
</gene>
<dbReference type="SUPFAM" id="SSF56954">
    <property type="entry name" value="Outer membrane efflux proteins (OEP)"/>
    <property type="match status" value="1"/>
</dbReference>
<feature type="chain" id="PRO_5004095332" description="Outer membrane protein" evidence="7">
    <location>
        <begin position="35"/>
        <end position="393"/>
    </location>
</feature>
<comment type="caution">
    <text evidence="8">The sequence shown here is derived from an EMBL/GenBank/DDBJ whole genome shotgun (WGS) entry which is preliminary data.</text>
</comment>
<dbReference type="RefSeq" id="WP_003388181.1">
    <property type="nucleotide sequence ID" value="NZ_APBN01000003.1"/>
</dbReference>
<accession>M8DIL3</accession>
<dbReference type="Gene3D" id="1.20.1600.10">
    <property type="entry name" value="Outer membrane efflux proteins (OEP)"/>
    <property type="match status" value="2"/>
</dbReference>
<evidence type="ECO:0000256" key="3">
    <source>
        <dbReference type="ARBA" id="ARBA00022692"/>
    </source>
</evidence>
<evidence type="ECO:0000313" key="9">
    <source>
        <dbReference type="Proteomes" id="UP000012081"/>
    </source>
</evidence>
<dbReference type="PANTHER" id="PTHR30026">
    <property type="entry name" value="OUTER MEMBRANE PROTEIN TOLC"/>
    <property type="match status" value="1"/>
</dbReference>
<keyword evidence="6" id="KW-0175">Coiled coil</keyword>
<dbReference type="AlphaFoldDB" id="M8DIL3"/>
<dbReference type="OrthoDB" id="2464235at2"/>
<keyword evidence="5" id="KW-0998">Cell outer membrane</keyword>
<dbReference type="GO" id="GO:1990281">
    <property type="term" value="C:efflux pump complex"/>
    <property type="evidence" value="ECO:0007669"/>
    <property type="project" value="TreeGrafter"/>
</dbReference>
<dbReference type="InterPro" id="IPR051906">
    <property type="entry name" value="TolC-like"/>
</dbReference>
<keyword evidence="3" id="KW-0812">Transmembrane</keyword>
<evidence type="ECO:0000256" key="5">
    <source>
        <dbReference type="ARBA" id="ARBA00023237"/>
    </source>
</evidence>
<proteinExistence type="predicted"/>
<keyword evidence="2" id="KW-1134">Transmembrane beta strand</keyword>
<sequence length="393" mass="43724">MKSTVIKRLYSTTLITAFLSGSHIALGVPFAAHAEQASADKAALSEVKQTDAAPSTVNQAKQAEAAAFTRNQTEQAKAAALTLAQAEDIALNNSIDLAMLRLDADSTYYKTRQTLQEKGAIKSGSIKTLDQAKKKYEEMAKARKDLVHSQAAMKAQENTLRLQVQKAYLDALFGKAQLDLQKKSIKRQFWSSAPSEETQKNIENLETNHKQALAKLNELLNENPSKEWKLEAADDLTNDKLPVLEEIQKAAYEKRPDIVKAIAEKTFAQEKIDYLKDYSALSTYLGKMARNDGKKAELLLQRAKAKADQEIAESYKKAVAARQAMEESAESRKSAEKRYRAVLSNYHNGKAALSELAQQESELLELETRHVESIYQYNTAVATLKHSIGYSSY</sequence>
<evidence type="ECO:0000256" key="4">
    <source>
        <dbReference type="ARBA" id="ARBA00023136"/>
    </source>
</evidence>
<keyword evidence="7" id="KW-0732">Signal</keyword>
<dbReference type="PANTHER" id="PTHR30026:SF20">
    <property type="entry name" value="OUTER MEMBRANE PROTEIN TOLC"/>
    <property type="match status" value="1"/>
</dbReference>
<organism evidence="8 9">
    <name type="scientific">Brevibacillus borstelensis AK1</name>
    <dbReference type="NCBI Taxonomy" id="1300222"/>
    <lineage>
        <taxon>Bacteria</taxon>
        <taxon>Bacillati</taxon>
        <taxon>Bacillota</taxon>
        <taxon>Bacilli</taxon>
        <taxon>Bacillales</taxon>
        <taxon>Paenibacillaceae</taxon>
        <taxon>Brevibacillus</taxon>
    </lineage>
</organism>
<evidence type="ECO:0000256" key="1">
    <source>
        <dbReference type="ARBA" id="ARBA00004442"/>
    </source>
</evidence>
<comment type="subcellular location">
    <subcellularLocation>
        <location evidence="1">Cell outer membrane</location>
    </subcellularLocation>
</comment>
<dbReference type="PATRIC" id="fig|1300222.3.peg.2256"/>
<keyword evidence="9" id="KW-1185">Reference proteome</keyword>
<evidence type="ECO:0000256" key="2">
    <source>
        <dbReference type="ARBA" id="ARBA00022452"/>
    </source>
</evidence>
<dbReference type="EMBL" id="APBN01000003">
    <property type="protein sequence ID" value="EMT53272.1"/>
    <property type="molecule type" value="Genomic_DNA"/>
</dbReference>
<feature type="signal peptide" evidence="7">
    <location>
        <begin position="1"/>
        <end position="34"/>
    </location>
</feature>
<reference evidence="8 9" key="1">
    <citation type="submission" date="2013-03" db="EMBL/GenBank/DDBJ databases">
        <title>Assembly of a new bacterial strain Brevibacillus borstelensis AK1.</title>
        <authorList>
            <person name="Rajan I."/>
            <person name="PoliReddy D."/>
            <person name="Sugumar T."/>
            <person name="Rathinam K."/>
            <person name="Alqarawi S."/>
            <person name="Khalil A.B."/>
            <person name="Sivakumar N."/>
        </authorList>
    </citation>
    <scope>NUCLEOTIDE SEQUENCE [LARGE SCALE GENOMIC DNA]</scope>
    <source>
        <strain evidence="8 9">AK1</strain>
    </source>
</reference>
<evidence type="ECO:0000313" key="8">
    <source>
        <dbReference type="EMBL" id="EMT53272.1"/>
    </source>
</evidence>
<evidence type="ECO:0000256" key="6">
    <source>
        <dbReference type="SAM" id="Coils"/>
    </source>
</evidence>
<dbReference type="STRING" id="1300222.I532_10852"/>
<dbReference type="GO" id="GO:0015562">
    <property type="term" value="F:efflux transmembrane transporter activity"/>
    <property type="evidence" value="ECO:0007669"/>
    <property type="project" value="InterPro"/>
</dbReference>
<dbReference type="GO" id="GO:0015288">
    <property type="term" value="F:porin activity"/>
    <property type="evidence" value="ECO:0007669"/>
    <property type="project" value="TreeGrafter"/>
</dbReference>
<evidence type="ECO:0008006" key="10">
    <source>
        <dbReference type="Google" id="ProtNLM"/>
    </source>
</evidence>
<dbReference type="Proteomes" id="UP000012081">
    <property type="component" value="Unassembled WGS sequence"/>
</dbReference>
<keyword evidence="4" id="KW-0472">Membrane</keyword>
<protein>
    <recommendedName>
        <fullName evidence="10">Outer membrane protein</fullName>
    </recommendedName>
</protein>
<feature type="coiled-coil region" evidence="6">
    <location>
        <begin position="195"/>
        <end position="222"/>
    </location>
</feature>